<dbReference type="EMBL" id="VFYP01000001">
    <property type="protein sequence ID" value="TPP12059.1"/>
    <property type="molecule type" value="Genomic_DNA"/>
</dbReference>
<gene>
    <name evidence="2" type="ORF">FJQ55_05995</name>
</gene>
<dbReference type="Gene3D" id="3.30.70.270">
    <property type="match status" value="1"/>
</dbReference>
<dbReference type="InterPro" id="IPR029787">
    <property type="entry name" value="Nucleotide_cyclase"/>
</dbReference>
<dbReference type="SUPFAM" id="SSF55073">
    <property type="entry name" value="Nucleotide cyclase"/>
    <property type="match status" value="1"/>
</dbReference>
<keyword evidence="3" id="KW-1185">Reference proteome</keyword>
<evidence type="ECO:0000313" key="2">
    <source>
        <dbReference type="EMBL" id="TPP12059.1"/>
    </source>
</evidence>
<sequence length="67" mass="7283">MGIGHDHTGDRNRHVTVSIGAACGAVRSAADDERLLEAADRALYAAKEDGWKSWRVFEGAEMERVVA</sequence>
<evidence type="ECO:0000259" key="1">
    <source>
        <dbReference type="Pfam" id="PF00990"/>
    </source>
</evidence>
<name>A0A504UC17_9HYPH</name>
<protein>
    <submittedName>
        <fullName evidence="2">GGDEF domain-containing protein</fullName>
    </submittedName>
</protein>
<feature type="domain" description="GGDEF" evidence="1">
    <location>
        <begin position="9"/>
        <end position="50"/>
    </location>
</feature>
<dbReference type="AlphaFoldDB" id="A0A504UC17"/>
<evidence type="ECO:0000313" key="3">
    <source>
        <dbReference type="Proteomes" id="UP000316429"/>
    </source>
</evidence>
<accession>A0A504UC17</accession>
<dbReference type="Proteomes" id="UP000316429">
    <property type="component" value="Unassembled WGS sequence"/>
</dbReference>
<proteinExistence type="predicted"/>
<organism evidence="2 3">
    <name type="scientific">Rhizobium glycinendophyticum</name>
    <dbReference type="NCBI Taxonomy" id="2589807"/>
    <lineage>
        <taxon>Bacteria</taxon>
        <taxon>Pseudomonadati</taxon>
        <taxon>Pseudomonadota</taxon>
        <taxon>Alphaproteobacteria</taxon>
        <taxon>Hyphomicrobiales</taxon>
        <taxon>Rhizobiaceae</taxon>
        <taxon>Rhizobium/Agrobacterium group</taxon>
        <taxon>Rhizobium</taxon>
    </lineage>
</organism>
<reference evidence="2 3" key="1">
    <citation type="submission" date="2019-06" db="EMBL/GenBank/DDBJ databases">
        <title>Rhizobium sp. CL12 isolated from roots of soybean.</title>
        <authorList>
            <person name="Wang C."/>
        </authorList>
    </citation>
    <scope>NUCLEOTIDE SEQUENCE [LARGE SCALE GENOMIC DNA]</scope>
    <source>
        <strain evidence="2 3">CL12</strain>
    </source>
</reference>
<dbReference type="Pfam" id="PF00990">
    <property type="entry name" value="GGDEF"/>
    <property type="match status" value="1"/>
</dbReference>
<dbReference type="InterPro" id="IPR000160">
    <property type="entry name" value="GGDEF_dom"/>
</dbReference>
<dbReference type="InterPro" id="IPR043128">
    <property type="entry name" value="Rev_trsase/Diguanyl_cyclase"/>
</dbReference>
<comment type="caution">
    <text evidence="2">The sequence shown here is derived from an EMBL/GenBank/DDBJ whole genome shotgun (WGS) entry which is preliminary data.</text>
</comment>